<dbReference type="AlphaFoldDB" id="A0A2S7UX74"/>
<comment type="caution">
    <text evidence="1">The sequence shown here is derived from an EMBL/GenBank/DDBJ whole genome shotgun (WGS) entry which is preliminary data.</text>
</comment>
<proteinExistence type="predicted"/>
<accession>A0A2S7UX74</accession>
<organism evidence="1 2">
    <name type="scientific">Psychrosphaera saromensis</name>
    <dbReference type="NCBI Taxonomy" id="716813"/>
    <lineage>
        <taxon>Bacteria</taxon>
        <taxon>Pseudomonadati</taxon>
        <taxon>Pseudomonadota</taxon>
        <taxon>Gammaproteobacteria</taxon>
        <taxon>Alteromonadales</taxon>
        <taxon>Pseudoalteromonadaceae</taxon>
        <taxon>Psychrosphaera</taxon>
    </lineage>
</organism>
<gene>
    <name evidence="1" type="ORF">BTO11_12180</name>
</gene>
<keyword evidence="2" id="KW-1185">Reference proteome</keyword>
<dbReference type="EMBL" id="MSCH01000003">
    <property type="protein sequence ID" value="PQJ54338.1"/>
    <property type="molecule type" value="Genomic_DNA"/>
</dbReference>
<evidence type="ECO:0000313" key="1">
    <source>
        <dbReference type="EMBL" id="PQJ54338.1"/>
    </source>
</evidence>
<dbReference type="RefSeq" id="WP_105052853.1">
    <property type="nucleotide sequence ID" value="NZ_BMYG01000006.1"/>
</dbReference>
<dbReference type="Proteomes" id="UP000239007">
    <property type="component" value="Unassembled WGS sequence"/>
</dbReference>
<protein>
    <submittedName>
        <fullName evidence="1">Uncharacterized protein</fullName>
    </submittedName>
</protein>
<sequence length="126" mass="15080">MNFDDLKSIIDTENDQELKLTSKSWVITKNSNSELEPWLSEEQFNQVFSKLSEFQNNDTVFVFESFERIYKDSGLTKRLTEQLDLNWVNFNAFQSSTEILYFYMVPKSLNWVLFANRDFWQFAKSN</sequence>
<dbReference type="OrthoDB" id="6267161at2"/>
<reference evidence="1 2" key="1">
    <citation type="submission" date="2016-12" db="EMBL/GenBank/DDBJ databases">
        <title>Diversity of luminous bacteria.</title>
        <authorList>
            <person name="Yoshizawa S."/>
            <person name="Kogure K."/>
        </authorList>
    </citation>
    <scope>NUCLEOTIDE SEQUENCE [LARGE SCALE GENOMIC DNA]</scope>
    <source>
        <strain evidence="1 2">SA4-48</strain>
    </source>
</reference>
<evidence type="ECO:0000313" key="2">
    <source>
        <dbReference type="Proteomes" id="UP000239007"/>
    </source>
</evidence>
<name>A0A2S7UX74_9GAMM</name>